<evidence type="ECO:0000313" key="2">
    <source>
        <dbReference type="Ensembl" id="ENSACLP00000005255.2"/>
    </source>
</evidence>
<feature type="compositionally biased region" description="Low complexity" evidence="1">
    <location>
        <begin position="22"/>
        <end position="31"/>
    </location>
</feature>
<feature type="compositionally biased region" description="Basic and acidic residues" evidence="1">
    <location>
        <begin position="54"/>
        <end position="63"/>
    </location>
</feature>
<dbReference type="GeneTree" id="ENSGT01150000287109"/>
<dbReference type="Ensembl" id="ENSACLT00000005366.2">
    <property type="protein sequence ID" value="ENSACLP00000005255.2"/>
    <property type="gene ID" value="ENSACLG00000003530.2"/>
</dbReference>
<reference evidence="2" key="2">
    <citation type="submission" date="2025-08" db="UniProtKB">
        <authorList>
            <consortium name="Ensembl"/>
        </authorList>
    </citation>
    <scope>IDENTIFICATION</scope>
</reference>
<reference evidence="2" key="3">
    <citation type="submission" date="2025-09" db="UniProtKB">
        <authorList>
            <consortium name="Ensembl"/>
        </authorList>
    </citation>
    <scope>IDENTIFICATION</scope>
</reference>
<evidence type="ECO:0000313" key="3">
    <source>
        <dbReference type="Proteomes" id="UP000265100"/>
    </source>
</evidence>
<feature type="region of interest" description="Disordered" evidence="1">
    <location>
        <begin position="22"/>
        <end position="63"/>
    </location>
</feature>
<dbReference type="AlphaFoldDB" id="A0A3P8NKC4"/>
<accession>A0A3P8NKC4</accession>
<protein>
    <recommendedName>
        <fullName evidence="4">Secreted protein</fullName>
    </recommendedName>
</protein>
<name>A0A3P8NKC4_ASTCA</name>
<evidence type="ECO:0000256" key="1">
    <source>
        <dbReference type="SAM" id="MobiDB-lite"/>
    </source>
</evidence>
<feature type="compositionally biased region" description="Polar residues" evidence="1">
    <location>
        <begin position="40"/>
        <end position="50"/>
    </location>
</feature>
<reference evidence="2" key="1">
    <citation type="submission" date="2018-05" db="EMBL/GenBank/DDBJ databases">
        <authorList>
            <person name="Datahose"/>
        </authorList>
    </citation>
    <scope>NUCLEOTIDE SEQUENCE</scope>
</reference>
<proteinExistence type="predicted"/>
<evidence type="ECO:0008006" key="4">
    <source>
        <dbReference type="Google" id="ProtNLM"/>
    </source>
</evidence>
<dbReference type="Proteomes" id="UP000265100">
    <property type="component" value="Chromosome 10"/>
</dbReference>
<organism evidence="2 3">
    <name type="scientific">Astatotilapia calliptera</name>
    <name type="common">Eastern happy</name>
    <name type="synonym">Chromis callipterus</name>
    <dbReference type="NCBI Taxonomy" id="8154"/>
    <lineage>
        <taxon>Eukaryota</taxon>
        <taxon>Metazoa</taxon>
        <taxon>Chordata</taxon>
        <taxon>Craniata</taxon>
        <taxon>Vertebrata</taxon>
        <taxon>Euteleostomi</taxon>
        <taxon>Actinopterygii</taxon>
        <taxon>Neopterygii</taxon>
        <taxon>Teleostei</taxon>
        <taxon>Neoteleostei</taxon>
        <taxon>Acanthomorphata</taxon>
        <taxon>Ovalentaria</taxon>
        <taxon>Cichlomorphae</taxon>
        <taxon>Cichliformes</taxon>
        <taxon>Cichlidae</taxon>
        <taxon>African cichlids</taxon>
        <taxon>Pseudocrenilabrinae</taxon>
        <taxon>Haplochromini</taxon>
        <taxon>Astatotilapia</taxon>
    </lineage>
</organism>
<dbReference type="Bgee" id="ENSACLG00000003530">
    <property type="expression patterns" value="Expressed in zone of skin and 1 other cell type or tissue"/>
</dbReference>
<sequence length="148" mass="16840">MLSMLSPFSSFFSISTISLTPSTTSWTCSTSEEPRRSALEMSNTPPTEAVSTPPKEKGQKSESQWRFHWAVQAGPQAYECLPVPRFCRRSLVRISSNLGCVLSLDSLTWTPPRRPVPRLEGQVRMYPRCSFHMKPRLCFLKISSIWQV</sequence>
<keyword evidence="3" id="KW-1185">Reference proteome</keyword>